<dbReference type="SUPFAM" id="SSF55797">
    <property type="entry name" value="PR-1-like"/>
    <property type="match status" value="1"/>
</dbReference>
<gene>
    <name evidence="4" type="ORF">GGQ92_002652</name>
</gene>
<accession>A0A841RQE4</accession>
<keyword evidence="2" id="KW-0732">Signal</keyword>
<dbReference type="AlphaFoldDB" id="A0A841RQE4"/>
<feature type="domain" description="SCP" evidence="3">
    <location>
        <begin position="110"/>
        <end position="222"/>
    </location>
</feature>
<keyword evidence="5" id="KW-1185">Reference proteome</keyword>
<dbReference type="PANTHER" id="PTHR31157:SF1">
    <property type="entry name" value="SCP DOMAIN-CONTAINING PROTEIN"/>
    <property type="match status" value="1"/>
</dbReference>
<dbReference type="PANTHER" id="PTHR31157">
    <property type="entry name" value="SCP DOMAIN-CONTAINING PROTEIN"/>
    <property type="match status" value="1"/>
</dbReference>
<evidence type="ECO:0000313" key="4">
    <source>
        <dbReference type="EMBL" id="MBB6513833.1"/>
    </source>
</evidence>
<evidence type="ECO:0000256" key="1">
    <source>
        <dbReference type="SAM" id="MobiDB-lite"/>
    </source>
</evidence>
<name>A0A841RQE4_9BACI</name>
<dbReference type="InterPro" id="IPR014258">
    <property type="entry name" value="CAP_domain_YkwD-like"/>
</dbReference>
<evidence type="ECO:0000256" key="2">
    <source>
        <dbReference type="SAM" id="SignalP"/>
    </source>
</evidence>
<dbReference type="CDD" id="cd05379">
    <property type="entry name" value="CAP_bacterial"/>
    <property type="match status" value="1"/>
</dbReference>
<sequence length="225" mass="25262">MWKKASITLLLVSALIFGSGFSHANSDSNVTSVPKVYYTTDWKNVDFQELFDRILQQYKDGQKDGITKQPGTPVEASPAQPDSNQQDVEEQRTEQTNDSTLSEFEQQVVDSTNAEREKHGLAPFQIDETLSKVARMKSQDMADNNYFSHESPTYGSPFEMMQQFGVTYRAAGENIAKGQRSPEQVVNAWMNSEGHRANILNANFTHIGVGHVANGNYWTQQFIGK</sequence>
<proteinExistence type="predicted"/>
<comment type="caution">
    <text evidence="4">The sequence shown here is derived from an EMBL/GenBank/DDBJ whole genome shotgun (WGS) entry which is preliminary data.</text>
</comment>
<dbReference type="RefSeq" id="WP_184249708.1">
    <property type="nucleotide sequence ID" value="NZ_BAAACU010000015.1"/>
</dbReference>
<dbReference type="InterPro" id="IPR035940">
    <property type="entry name" value="CAP_sf"/>
</dbReference>
<feature type="region of interest" description="Disordered" evidence="1">
    <location>
        <begin position="63"/>
        <end position="121"/>
    </location>
</feature>
<dbReference type="Gene3D" id="3.40.33.10">
    <property type="entry name" value="CAP"/>
    <property type="match status" value="1"/>
</dbReference>
<dbReference type="Proteomes" id="UP000572212">
    <property type="component" value="Unassembled WGS sequence"/>
</dbReference>
<dbReference type="Pfam" id="PF00188">
    <property type="entry name" value="CAP"/>
    <property type="match status" value="1"/>
</dbReference>
<evidence type="ECO:0000259" key="3">
    <source>
        <dbReference type="Pfam" id="PF00188"/>
    </source>
</evidence>
<organism evidence="4 5">
    <name type="scientific">Gracilibacillus halotolerans</name>
    <dbReference type="NCBI Taxonomy" id="74386"/>
    <lineage>
        <taxon>Bacteria</taxon>
        <taxon>Bacillati</taxon>
        <taxon>Bacillota</taxon>
        <taxon>Bacilli</taxon>
        <taxon>Bacillales</taxon>
        <taxon>Bacillaceae</taxon>
        <taxon>Gracilibacillus</taxon>
    </lineage>
</organism>
<feature type="chain" id="PRO_5032984119" evidence="2">
    <location>
        <begin position="25"/>
        <end position="225"/>
    </location>
</feature>
<evidence type="ECO:0000313" key="5">
    <source>
        <dbReference type="Proteomes" id="UP000572212"/>
    </source>
</evidence>
<dbReference type="NCBIfam" id="TIGR02909">
    <property type="entry name" value="spore_YkwD"/>
    <property type="match status" value="1"/>
</dbReference>
<feature type="signal peptide" evidence="2">
    <location>
        <begin position="1"/>
        <end position="24"/>
    </location>
</feature>
<feature type="compositionally biased region" description="Polar residues" evidence="1">
    <location>
        <begin position="96"/>
        <end position="112"/>
    </location>
</feature>
<dbReference type="InterPro" id="IPR014044">
    <property type="entry name" value="CAP_dom"/>
</dbReference>
<reference evidence="4 5" key="1">
    <citation type="submission" date="2020-08" db="EMBL/GenBank/DDBJ databases">
        <title>Genomic Encyclopedia of Type Strains, Phase IV (KMG-IV): sequencing the most valuable type-strain genomes for metagenomic binning, comparative biology and taxonomic classification.</title>
        <authorList>
            <person name="Goeker M."/>
        </authorList>
    </citation>
    <scope>NUCLEOTIDE SEQUENCE [LARGE SCALE GENOMIC DNA]</scope>
    <source>
        <strain evidence="4 5">DSM 11805</strain>
    </source>
</reference>
<protein>
    <submittedName>
        <fullName evidence="4">Putative YkwD family protein</fullName>
    </submittedName>
</protein>
<dbReference type="EMBL" id="JACHON010000017">
    <property type="protein sequence ID" value="MBB6513833.1"/>
    <property type="molecule type" value="Genomic_DNA"/>
</dbReference>